<accession>A0A655JR46</accession>
<organism evidence="4 6">
    <name type="scientific">Mycobacterium tuberculosis</name>
    <dbReference type="NCBI Taxonomy" id="1773"/>
    <lineage>
        <taxon>Bacteria</taxon>
        <taxon>Bacillati</taxon>
        <taxon>Actinomycetota</taxon>
        <taxon>Actinomycetes</taxon>
        <taxon>Mycobacteriales</taxon>
        <taxon>Mycobacteriaceae</taxon>
        <taxon>Mycobacterium</taxon>
        <taxon>Mycobacterium tuberculosis complex</taxon>
    </lineage>
</organism>
<dbReference type="EMBL" id="CGCX01003268">
    <property type="protein sequence ID" value="CFS19598.1"/>
    <property type="molecule type" value="Genomic_DNA"/>
</dbReference>
<evidence type="ECO:0000313" key="2">
    <source>
        <dbReference type="EMBL" id="CFS19598.1"/>
    </source>
</evidence>
<evidence type="ECO:0000313" key="6">
    <source>
        <dbReference type="Proteomes" id="UP000044938"/>
    </source>
</evidence>
<evidence type="ECO:0000313" key="8">
    <source>
        <dbReference type="Proteomes" id="UP000046947"/>
    </source>
</evidence>
<evidence type="ECO:0000313" key="1">
    <source>
        <dbReference type="EMBL" id="CFE86413.1"/>
    </source>
</evidence>
<evidence type="ECO:0000313" key="7">
    <source>
        <dbReference type="Proteomes" id="UP000046680"/>
    </source>
</evidence>
<evidence type="ECO:0000313" key="5">
    <source>
        <dbReference type="Proteomes" id="UP000039217"/>
    </source>
</evidence>
<gene>
    <name evidence="2" type="ORF">ERS007657_04504</name>
    <name evidence="3" type="ORF">ERS007661_04313</name>
    <name evidence="1" type="ORF">ERS007688_04595</name>
    <name evidence="4" type="ORF">ERS007720_04500</name>
</gene>
<evidence type="ECO:0000313" key="3">
    <source>
        <dbReference type="EMBL" id="CNW85056.1"/>
    </source>
</evidence>
<dbReference type="Proteomes" id="UP000039217">
    <property type="component" value="Unassembled WGS sequence"/>
</dbReference>
<protein>
    <submittedName>
        <fullName evidence="4">Uncharacterized protein</fullName>
    </submittedName>
</protein>
<dbReference type="EMBL" id="CSAJ01000978">
    <property type="protein sequence ID" value="COX43456.1"/>
    <property type="molecule type" value="Genomic_DNA"/>
</dbReference>
<dbReference type="Proteomes" id="UP000046947">
    <property type="component" value="Unassembled WGS sequence"/>
</dbReference>
<dbReference type="AlphaFoldDB" id="A0A655JR46"/>
<sequence length="62" mass="6892">MGAGVLNIGDVRLQIRNLTAQPRCVGVVCGQRLYEPLHVVRKTLAGQISWITAEDHLLQRRA</sequence>
<name>A0A655JR46_MYCTX</name>
<dbReference type="Proteomes" id="UP000044938">
    <property type="component" value="Unassembled WGS sequence"/>
</dbReference>
<dbReference type="Proteomes" id="UP000046680">
    <property type="component" value="Unassembled WGS sequence"/>
</dbReference>
<evidence type="ECO:0000313" key="4">
    <source>
        <dbReference type="EMBL" id="COX43456.1"/>
    </source>
</evidence>
<dbReference type="EMBL" id="CFOH01001496">
    <property type="protein sequence ID" value="CFE86413.1"/>
    <property type="molecule type" value="Genomic_DNA"/>
</dbReference>
<proteinExistence type="predicted"/>
<dbReference type="EMBL" id="CQQC01002452">
    <property type="protein sequence ID" value="CNW85056.1"/>
    <property type="molecule type" value="Genomic_DNA"/>
</dbReference>
<reference evidence="5 6" key="1">
    <citation type="submission" date="2015-03" db="EMBL/GenBank/DDBJ databases">
        <authorList>
            <consortium name="Pathogen Informatics"/>
        </authorList>
    </citation>
    <scope>NUCLEOTIDE SEQUENCE [LARGE SCALE GENOMIC DNA]</scope>
    <source>
        <strain evidence="2 7">C09601061</strain>
        <strain evidence="3 5">D00501624</strain>
        <strain evidence="1 8">H09601792</strain>
        <strain evidence="4 6">M09401471</strain>
    </source>
</reference>